<protein>
    <recommendedName>
        <fullName evidence="8">Tetraspanin</fullName>
    </recommendedName>
</protein>
<comment type="caution">
    <text evidence="6">The sequence shown here is derived from an EMBL/GenBank/DDBJ whole genome shotgun (WGS) entry which is preliminary data.</text>
</comment>
<dbReference type="Pfam" id="PF00335">
    <property type="entry name" value="Tetraspanin"/>
    <property type="match status" value="1"/>
</dbReference>
<keyword evidence="7" id="KW-1185">Reference proteome</keyword>
<gene>
    <name evidence="6" type="ORF">FSP39_022036</name>
</gene>
<keyword evidence="2 5" id="KW-0812">Transmembrane</keyword>
<dbReference type="InterPro" id="IPR018499">
    <property type="entry name" value="Tetraspanin/Peripherin"/>
</dbReference>
<dbReference type="EMBL" id="VSWD01000006">
    <property type="protein sequence ID" value="KAK3100575.1"/>
    <property type="molecule type" value="Genomic_DNA"/>
</dbReference>
<keyword evidence="3 5" id="KW-1133">Transmembrane helix</keyword>
<evidence type="ECO:0000256" key="2">
    <source>
        <dbReference type="ARBA" id="ARBA00022692"/>
    </source>
</evidence>
<evidence type="ECO:0000256" key="1">
    <source>
        <dbReference type="ARBA" id="ARBA00004141"/>
    </source>
</evidence>
<sequence length="307" mass="34665">MDCFRFLLIGLEKDNDSTGLSTEYREDSGTTMTSCCTMWPQNQTRRYKIIFLLFIVSVLIILGVSIGMLIELSKMQPEVSNVPSTWPYVTKLAEIESLMSQEIYDIFLVAGSFGVVSSVIAVLWILCQKLILLKIFVSVCAIFIILDITAIAIRHKLLTKDKTQFDSDELKKALVQDIFDNFKDDVITGNDNRSVAWNEFFMNMRCCGINPVSVGSRGDFEQSYWVRSGVASSQKIPTSCCVNVSTDRYTAPTTCKDNVNRGTYYSEIMMCAMSVYFIFKGTEKFRKYRADKTEKANSIPDNVVCGS</sequence>
<evidence type="ECO:0008006" key="8">
    <source>
        <dbReference type="Google" id="ProtNLM"/>
    </source>
</evidence>
<evidence type="ECO:0000256" key="3">
    <source>
        <dbReference type="ARBA" id="ARBA00022989"/>
    </source>
</evidence>
<organism evidence="6 7">
    <name type="scientific">Pinctada imbricata</name>
    <name type="common">Atlantic pearl-oyster</name>
    <name type="synonym">Pinctada martensii</name>
    <dbReference type="NCBI Taxonomy" id="66713"/>
    <lineage>
        <taxon>Eukaryota</taxon>
        <taxon>Metazoa</taxon>
        <taxon>Spiralia</taxon>
        <taxon>Lophotrochozoa</taxon>
        <taxon>Mollusca</taxon>
        <taxon>Bivalvia</taxon>
        <taxon>Autobranchia</taxon>
        <taxon>Pteriomorphia</taxon>
        <taxon>Pterioida</taxon>
        <taxon>Pterioidea</taxon>
        <taxon>Pteriidae</taxon>
        <taxon>Pinctada</taxon>
    </lineage>
</organism>
<feature type="transmembrane region" description="Helical" evidence="5">
    <location>
        <begin position="131"/>
        <end position="153"/>
    </location>
</feature>
<accession>A0AA88YFI9</accession>
<comment type="subcellular location">
    <subcellularLocation>
        <location evidence="1">Membrane</location>
        <topology evidence="1">Multi-pass membrane protein</topology>
    </subcellularLocation>
</comment>
<feature type="transmembrane region" description="Helical" evidence="5">
    <location>
        <begin position="106"/>
        <end position="126"/>
    </location>
</feature>
<feature type="transmembrane region" description="Helical" evidence="5">
    <location>
        <begin position="49"/>
        <end position="70"/>
    </location>
</feature>
<dbReference type="Proteomes" id="UP001186944">
    <property type="component" value="Unassembled WGS sequence"/>
</dbReference>
<name>A0AA88YFI9_PINIB</name>
<proteinExistence type="predicted"/>
<evidence type="ECO:0000313" key="7">
    <source>
        <dbReference type="Proteomes" id="UP001186944"/>
    </source>
</evidence>
<keyword evidence="4 5" id="KW-0472">Membrane</keyword>
<dbReference type="AlphaFoldDB" id="A0AA88YFI9"/>
<evidence type="ECO:0000256" key="5">
    <source>
        <dbReference type="SAM" id="Phobius"/>
    </source>
</evidence>
<dbReference type="GO" id="GO:0016020">
    <property type="term" value="C:membrane"/>
    <property type="evidence" value="ECO:0007669"/>
    <property type="project" value="UniProtKB-SubCell"/>
</dbReference>
<evidence type="ECO:0000256" key="4">
    <source>
        <dbReference type="ARBA" id="ARBA00023136"/>
    </source>
</evidence>
<reference evidence="6" key="1">
    <citation type="submission" date="2019-08" db="EMBL/GenBank/DDBJ databases">
        <title>The improved chromosome-level genome for the pearl oyster Pinctada fucata martensii using PacBio sequencing and Hi-C.</title>
        <authorList>
            <person name="Zheng Z."/>
        </authorList>
    </citation>
    <scope>NUCLEOTIDE SEQUENCE</scope>
    <source>
        <strain evidence="6">ZZ-2019</strain>
        <tissue evidence="6">Adductor muscle</tissue>
    </source>
</reference>
<evidence type="ECO:0000313" key="6">
    <source>
        <dbReference type="EMBL" id="KAK3100575.1"/>
    </source>
</evidence>